<accession>A0A142IIB3</accession>
<proteinExistence type="predicted"/>
<name>A0A142IIB3_9CAUD</name>
<dbReference type="EMBL" id="KU726251">
    <property type="protein sequence ID" value="AMR59701.1"/>
    <property type="molecule type" value="Genomic_DNA"/>
</dbReference>
<sequence>MAEKTFETSLVSFLSKFPMLLRQRAESTEEFNSVLYNEHTTLVEQSLLGLDYLPGILEKIQILLAGNQLTAISILVGVPEVDILGTLDQVSTRRNALDAAARSGSRLASFAIGESSRHALPSYDKIGLAVGESRRQKSDNKVATESSAGSVLPNNTLKLLHDQEGLSNGKVFSVTFERDGNKVELPMRLRLDVKSLPTDEMKTLIAFSDQTKTFWERVLRAKVGSLSYAKDIALCNDLIEEYRKNRFRDKSGYYRKMMEKKNANWLSGLLTLSPSINNASSVMVVSQETIDDLTAQLGGDFDDYNIRQRVFKDTLTVYYVVVDQTWNRVTIYTRGQTGSQELDKSDFSKAKSGSGDVNKIIDAYRVGANPVL</sequence>
<reference evidence="1 2" key="1">
    <citation type="submission" date="2016-02" db="EMBL/GenBank/DDBJ databases">
        <title>Complete genome sequence of a polyvalent bacteriophage, SEGD1, simultaneously inhibiting both Salmonella enterica and Escherichia coli O157:H7.</title>
        <authorList>
            <person name="Fan J."/>
            <person name="Ma J."/>
        </authorList>
    </citation>
    <scope>NUCLEOTIDE SEQUENCE [LARGE SCALE GENOMIC DNA]</scope>
</reference>
<evidence type="ECO:0000313" key="2">
    <source>
        <dbReference type="Proteomes" id="UP000223976"/>
    </source>
</evidence>
<gene>
    <name evidence="1" type="ORF">SEGD1_052</name>
</gene>
<protein>
    <submittedName>
        <fullName evidence="1">Putative virion structural protein</fullName>
    </submittedName>
</protein>
<evidence type="ECO:0000313" key="1">
    <source>
        <dbReference type="EMBL" id="AMR59701.1"/>
    </source>
</evidence>
<organism evidence="1 2">
    <name type="scientific">Enterobacteria phage SEGD1</name>
    <dbReference type="NCBI Taxonomy" id="1805456"/>
    <lineage>
        <taxon>Viruses</taxon>
        <taxon>Duplodnaviria</taxon>
        <taxon>Heunggongvirae</taxon>
        <taxon>Uroviricota</taxon>
        <taxon>Caudoviricetes</taxon>
        <taxon>Chimalliviridae</taxon>
        <taxon>Seoulvirus</taxon>
        <taxon>Seoulvirus SPN3US</taxon>
    </lineage>
</organism>
<dbReference type="Proteomes" id="UP000223976">
    <property type="component" value="Segment"/>
</dbReference>